<keyword evidence="2" id="KW-0732">Signal</keyword>
<evidence type="ECO:0000313" key="4">
    <source>
        <dbReference type="Proteomes" id="UP001272242"/>
    </source>
</evidence>
<dbReference type="Proteomes" id="UP001272242">
    <property type="component" value="Unassembled WGS sequence"/>
</dbReference>
<comment type="caution">
    <text evidence="3">The sequence shown here is derived from an EMBL/GenBank/DDBJ whole genome shotgun (WGS) entry which is preliminary data.</text>
</comment>
<protein>
    <submittedName>
        <fullName evidence="3">Uncharacterized protein</fullName>
    </submittedName>
</protein>
<dbReference type="RefSeq" id="WP_320689009.1">
    <property type="nucleotide sequence ID" value="NZ_JAXBLV010000222.1"/>
</dbReference>
<feature type="region of interest" description="Disordered" evidence="1">
    <location>
        <begin position="106"/>
        <end position="125"/>
    </location>
</feature>
<feature type="signal peptide" evidence="2">
    <location>
        <begin position="1"/>
        <end position="21"/>
    </location>
</feature>
<proteinExistence type="predicted"/>
<evidence type="ECO:0000256" key="2">
    <source>
        <dbReference type="SAM" id="SignalP"/>
    </source>
</evidence>
<dbReference type="EMBL" id="JAXBLV010000222">
    <property type="protein sequence ID" value="MDY3562717.1"/>
    <property type="molecule type" value="Genomic_DNA"/>
</dbReference>
<evidence type="ECO:0000256" key="1">
    <source>
        <dbReference type="SAM" id="MobiDB-lite"/>
    </source>
</evidence>
<keyword evidence="4" id="KW-1185">Reference proteome</keyword>
<sequence>MRFRFLASVALALAASSWGRAAVVVIGNYTDSEITFRLAEPGGKAKPHKLHSNHVVPLFVTGPVDLSYTANGKETKLRLDTYNAYVFLPDDATGFRFEGLELPGDPLERDTRIDPNPVPRDPPVKVPVTLLVDDAEQRTEKVWQAELRKRFDEAAGVLEKGAGVKFVLDGFDTWKSDPDAKDTAELLAGLEKVVKPKGGGLVVGYTSRRIDPMTDPSFGAGRGLSGRHILVREWAPKSDDERTEVLIHFLAKALGGVGSPDPGSALRPQLGDGYALRQGAVLRLDPLNALLLNLWGEERRRAAGVTLETLSPANRARLMRVYQGLLKAAPGDPLVIEYIETLERPRKNEGGVSDRPRPAVDAGARAGVARAVIRAVRERARRNTGSDALRGDALTAEYVRVAVEAALRSPGPEVVPGVLLGLGIALDDVGVLLYDAVTSAAVRGLETDAERKARAAALGNPTLAGRRDLCRQFFLGCAVNALVPGGAEGVAVGRAVRELHSPANLCLPALAAELAGGAFAQAAFADADLLHRVAKSFTAADYLPLTAGLRDGLSAAKFEELYGGTSDWRFLAVLADIRARVRELKLDR</sequence>
<reference evidence="4" key="1">
    <citation type="journal article" date="2023" name="Mar. Drugs">
        <title>Gemmata algarum, a Novel Planctomycete Isolated from an Algal Mat, Displays Antimicrobial Activity.</title>
        <authorList>
            <person name="Kumar G."/>
            <person name="Kallscheuer N."/>
            <person name="Kashif M."/>
            <person name="Ahamad S."/>
            <person name="Jagadeeshwari U."/>
            <person name="Pannikurungottu S."/>
            <person name="Haufschild T."/>
            <person name="Kabuu M."/>
            <person name="Sasikala C."/>
            <person name="Jogler C."/>
            <person name="Ramana C."/>
        </authorList>
    </citation>
    <scope>NUCLEOTIDE SEQUENCE [LARGE SCALE GENOMIC DNA]</scope>
    <source>
        <strain evidence="4">JC673</strain>
    </source>
</reference>
<feature type="chain" id="PRO_5046158504" evidence="2">
    <location>
        <begin position="22"/>
        <end position="588"/>
    </location>
</feature>
<evidence type="ECO:0000313" key="3">
    <source>
        <dbReference type="EMBL" id="MDY3562717.1"/>
    </source>
</evidence>
<accession>A0ABU5F577</accession>
<gene>
    <name evidence="3" type="ORF">R5W23_004195</name>
</gene>
<name>A0ABU5F577_9BACT</name>
<feature type="compositionally biased region" description="Pro residues" evidence="1">
    <location>
        <begin position="116"/>
        <end position="125"/>
    </location>
</feature>
<organism evidence="3 4">
    <name type="scientific">Gemmata algarum</name>
    <dbReference type="NCBI Taxonomy" id="2975278"/>
    <lineage>
        <taxon>Bacteria</taxon>
        <taxon>Pseudomonadati</taxon>
        <taxon>Planctomycetota</taxon>
        <taxon>Planctomycetia</taxon>
        <taxon>Gemmatales</taxon>
        <taxon>Gemmataceae</taxon>
        <taxon>Gemmata</taxon>
    </lineage>
</organism>